<name>A0ABT6X012_9ACTN</name>
<accession>A0ABT6X012</accession>
<gene>
    <name evidence="3" type="ORF">QLQ12_42420</name>
</gene>
<feature type="domain" description="DUF7144" evidence="2">
    <location>
        <begin position="14"/>
        <end position="128"/>
    </location>
</feature>
<evidence type="ECO:0000259" key="2">
    <source>
        <dbReference type="Pfam" id="PF23636"/>
    </source>
</evidence>
<evidence type="ECO:0000313" key="3">
    <source>
        <dbReference type="EMBL" id="MDI6105259.1"/>
    </source>
</evidence>
<organism evidence="3 4">
    <name type="scientific">Actinoplanes sandaracinus</name>
    <dbReference type="NCBI Taxonomy" id="3045177"/>
    <lineage>
        <taxon>Bacteria</taxon>
        <taxon>Bacillati</taxon>
        <taxon>Actinomycetota</taxon>
        <taxon>Actinomycetes</taxon>
        <taxon>Micromonosporales</taxon>
        <taxon>Micromonosporaceae</taxon>
        <taxon>Actinoplanes</taxon>
    </lineage>
</organism>
<sequence>MDVEQSRATGWVGWVLFGGVILVVLGTLHVYVGLLALVRPEILAGSRADLLFPVSLTGLAVAHLAVGAAAAVAGFGLVRGLRWARAAAVLLCCSSALMDFAFAATHPVWSVVAIALTGTIVYAVAAHGGEVADAYGP</sequence>
<evidence type="ECO:0000256" key="1">
    <source>
        <dbReference type="SAM" id="Phobius"/>
    </source>
</evidence>
<evidence type="ECO:0000313" key="4">
    <source>
        <dbReference type="Proteomes" id="UP001241758"/>
    </source>
</evidence>
<feature type="transmembrane region" description="Helical" evidence="1">
    <location>
        <begin position="109"/>
        <end position="128"/>
    </location>
</feature>
<keyword evidence="4" id="KW-1185">Reference proteome</keyword>
<dbReference type="RefSeq" id="WP_282766726.1">
    <property type="nucleotide sequence ID" value="NZ_JASCTH010000042.1"/>
</dbReference>
<dbReference type="Pfam" id="PF23636">
    <property type="entry name" value="DUF7144"/>
    <property type="match status" value="1"/>
</dbReference>
<dbReference type="EMBL" id="JASCTH010000042">
    <property type="protein sequence ID" value="MDI6105259.1"/>
    <property type="molecule type" value="Genomic_DNA"/>
</dbReference>
<keyword evidence="1" id="KW-0812">Transmembrane</keyword>
<dbReference type="InterPro" id="IPR055568">
    <property type="entry name" value="DUF7144"/>
</dbReference>
<keyword evidence="1" id="KW-1133">Transmembrane helix</keyword>
<protein>
    <recommendedName>
        <fullName evidence="2">DUF7144 domain-containing protein</fullName>
    </recommendedName>
</protein>
<feature type="transmembrane region" description="Helical" evidence="1">
    <location>
        <begin position="12"/>
        <end position="38"/>
    </location>
</feature>
<comment type="caution">
    <text evidence="3">The sequence shown here is derived from an EMBL/GenBank/DDBJ whole genome shotgun (WGS) entry which is preliminary data.</text>
</comment>
<proteinExistence type="predicted"/>
<feature type="transmembrane region" description="Helical" evidence="1">
    <location>
        <begin position="50"/>
        <end position="77"/>
    </location>
</feature>
<keyword evidence="1" id="KW-0472">Membrane</keyword>
<reference evidence="3 4" key="1">
    <citation type="submission" date="2023-05" db="EMBL/GenBank/DDBJ databases">
        <title>Actinoplanes sp. NEAU-A12 genome sequencing.</title>
        <authorList>
            <person name="Wang Z.-S."/>
        </authorList>
    </citation>
    <scope>NUCLEOTIDE SEQUENCE [LARGE SCALE GENOMIC DNA]</scope>
    <source>
        <strain evidence="3 4">NEAU-A12</strain>
    </source>
</reference>
<dbReference type="Proteomes" id="UP001241758">
    <property type="component" value="Unassembled WGS sequence"/>
</dbReference>